<accession>A0A7S3Q7J0</accession>
<evidence type="ECO:0000259" key="2">
    <source>
        <dbReference type="Pfam" id="PF00884"/>
    </source>
</evidence>
<sequence length="228" mass="26878">MNQTWPKLMQDDGYFVGHTGKWHYYNDNTDRFVDWQVMFEGSHWESKRKHLISADDKAKEEAIKFLKCRPKDKSFAMTVAFYPPKPVGFSREVGEQLKPKNETRAMYDNIIIPEPYNMTQAFGMLPDFLQYHRSAAVARFYERYRTEEHYQEALKRIYALITQVDQACKSIVDEVKKQGLYDNTMIIFTTDNGMFHGSHGLAGKWYPYQESIRVPLTIHDPRMPADIR</sequence>
<evidence type="ECO:0000256" key="1">
    <source>
        <dbReference type="ARBA" id="ARBA00008779"/>
    </source>
</evidence>
<dbReference type="SUPFAM" id="SSF53649">
    <property type="entry name" value="Alkaline phosphatase-like"/>
    <property type="match status" value="1"/>
</dbReference>
<evidence type="ECO:0000313" key="3">
    <source>
        <dbReference type="EMBL" id="CAE0468463.1"/>
    </source>
</evidence>
<dbReference type="InterPro" id="IPR000917">
    <property type="entry name" value="Sulfatase_N"/>
</dbReference>
<dbReference type="EMBL" id="HBIO01017344">
    <property type="protein sequence ID" value="CAE0468463.1"/>
    <property type="molecule type" value="Transcribed_RNA"/>
</dbReference>
<dbReference type="InterPro" id="IPR017850">
    <property type="entry name" value="Alkaline_phosphatase_core_sf"/>
</dbReference>
<proteinExistence type="inferred from homology"/>
<reference evidence="3" key="1">
    <citation type="submission" date="2021-01" db="EMBL/GenBank/DDBJ databases">
        <authorList>
            <person name="Corre E."/>
            <person name="Pelletier E."/>
            <person name="Niang G."/>
            <person name="Scheremetjew M."/>
            <person name="Finn R."/>
            <person name="Kale V."/>
            <person name="Holt S."/>
            <person name="Cochrane G."/>
            <person name="Meng A."/>
            <person name="Brown T."/>
            <person name="Cohen L."/>
        </authorList>
    </citation>
    <scope>NUCLEOTIDE SEQUENCE</scope>
    <source>
        <strain evidence="3">MM31A-1</strain>
    </source>
</reference>
<organism evidence="3">
    <name type="scientific">Chaetoceros debilis</name>
    <dbReference type="NCBI Taxonomy" id="122233"/>
    <lineage>
        <taxon>Eukaryota</taxon>
        <taxon>Sar</taxon>
        <taxon>Stramenopiles</taxon>
        <taxon>Ochrophyta</taxon>
        <taxon>Bacillariophyta</taxon>
        <taxon>Coscinodiscophyceae</taxon>
        <taxon>Chaetocerotophycidae</taxon>
        <taxon>Chaetocerotales</taxon>
        <taxon>Chaetocerotaceae</taxon>
        <taxon>Chaetoceros</taxon>
    </lineage>
</organism>
<comment type="similarity">
    <text evidence="1">Belongs to the sulfatase family.</text>
</comment>
<dbReference type="PANTHER" id="PTHR43108:SF6">
    <property type="entry name" value="N-SULPHOGLUCOSAMINE SULPHOHYDROLASE"/>
    <property type="match status" value="1"/>
</dbReference>
<feature type="domain" description="Sulfatase N-terminal" evidence="2">
    <location>
        <begin position="6"/>
        <end position="223"/>
    </location>
</feature>
<protein>
    <recommendedName>
        <fullName evidence="2">Sulfatase N-terminal domain-containing protein</fullName>
    </recommendedName>
</protein>
<dbReference type="PANTHER" id="PTHR43108">
    <property type="entry name" value="N-ACETYLGLUCOSAMINE-6-SULFATASE FAMILY MEMBER"/>
    <property type="match status" value="1"/>
</dbReference>
<name>A0A7S3Q7J0_9STRA</name>
<dbReference type="Gene3D" id="3.40.720.10">
    <property type="entry name" value="Alkaline Phosphatase, subunit A"/>
    <property type="match status" value="1"/>
</dbReference>
<gene>
    <name evidence="3" type="ORF">CDEB00056_LOCUS13316</name>
</gene>
<dbReference type="AlphaFoldDB" id="A0A7S3Q7J0"/>
<dbReference type="Pfam" id="PF00884">
    <property type="entry name" value="Sulfatase"/>
    <property type="match status" value="1"/>
</dbReference>